<dbReference type="SUPFAM" id="SSF55387">
    <property type="entry name" value="Frataxin/Nqo15-like"/>
    <property type="match status" value="1"/>
</dbReference>
<organism evidence="3 4">
    <name type="scientific">Candidatus Trichorickettsia mobilis</name>
    <dbReference type="NCBI Taxonomy" id="1346319"/>
    <lineage>
        <taxon>Bacteria</taxon>
        <taxon>Pseudomonadati</taxon>
        <taxon>Pseudomonadota</taxon>
        <taxon>Alphaproteobacteria</taxon>
        <taxon>Rickettsiales</taxon>
        <taxon>Rickettsiaceae</taxon>
        <taxon>Rickettsieae</taxon>
        <taxon>Candidatus Trichorickettsia</taxon>
    </lineage>
</organism>
<dbReference type="Gene3D" id="3.30.920.10">
    <property type="entry name" value="Frataxin/CyaY"/>
    <property type="match status" value="1"/>
</dbReference>
<dbReference type="InterPro" id="IPR036524">
    <property type="entry name" value="Frataxin/CyaY_sf"/>
</dbReference>
<reference evidence="3 4" key="1">
    <citation type="submission" date="2022-10" db="EMBL/GenBank/DDBJ databases">
        <title>Host association and intracellularity evolved multiple times independently in the Rickettsiales.</title>
        <authorList>
            <person name="Castelli M."/>
            <person name="Nardi T."/>
            <person name="Gammuto L."/>
            <person name="Bellinzona G."/>
            <person name="Sabaneyeva E."/>
            <person name="Potekhin A."/>
            <person name="Serra V."/>
            <person name="Petroni G."/>
            <person name="Sassera D."/>
        </authorList>
    </citation>
    <scope>NUCLEOTIDE SEQUENCE [LARGE SCALE GENOMIC DNA]</scope>
    <source>
        <strain evidence="3 4">Kr 154-4</strain>
    </source>
</reference>
<dbReference type="InterPro" id="IPR020895">
    <property type="entry name" value="Frataxin_CS"/>
</dbReference>
<accession>A0ABZ0UWK2</accession>
<dbReference type="EMBL" id="CP112932">
    <property type="protein sequence ID" value="WPY00449.1"/>
    <property type="molecule type" value="Genomic_DNA"/>
</dbReference>
<protein>
    <submittedName>
        <fullName evidence="3">Frataxin superfamily CyaY-like iron donor protein</fullName>
    </submittedName>
</protein>
<evidence type="ECO:0000313" key="4">
    <source>
        <dbReference type="Proteomes" id="UP001326613"/>
    </source>
</evidence>
<evidence type="ECO:0000256" key="1">
    <source>
        <dbReference type="ARBA" id="ARBA00008183"/>
    </source>
</evidence>
<dbReference type="PANTHER" id="PTHR16821:SF2">
    <property type="entry name" value="FRATAXIN, MITOCHONDRIAL"/>
    <property type="match status" value="1"/>
</dbReference>
<evidence type="ECO:0000256" key="2">
    <source>
        <dbReference type="ARBA" id="ARBA00023004"/>
    </source>
</evidence>
<keyword evidence="2" id="KW-0408">Iron</keyword>
<sequence length="106" mass="12070">MLKNNKMHLIEFSNIAEQVLLFIADTIESFDSDGLIDVDFNNDMINISTDKGIFIINKHSASMQIWLASPISGPYHFSYANGKWYSHAGSELFEILTNELQIIFKP</sequence>
<gene>
    <name evidence="3" type="ORF">Trichorick_00326</name>
</gene>
<dbReference type="NCBIfam" id="TIGR03421">
    <property type="entry name" value="FeS_CyaY"/>
    <property type="match status" value="1"/>
</dbReference>
<dbReference type="InterPro" id="IPR002908">
    <property type="entry name" value="Frataxin/CyaY"/>
</dbReference>
<dbReference type="PROSITE" id="PS01344">
    <property type="entry name" value="FRATAXIN_1"/>
    <property type="match status" value="1"/>
</dbReference>
<dbReference type="Pfam" id="PF01491">
    <property type="entry name" value="Frataxin_Cyay"/>
    <property type="match status" value="1"/>
</dbReference>
<name>A0ABZ0UWK2_9RICK</name>
<dbReference type="Proteomes" id="UP001326613">
    <property type="component" value="Chromosome"/>
</dbReference>
<comment type="similarity">
    <text evidence="1">Belongs to the frataxin family.</text>
</comment>
<dbReference type="SMART" id="SM01219">
    <property type="entry name" value="Frataxin_Cyay"/>
    <property type="match status" value="1"/>
</dbReference>
<dbReference type="PANTHER" id="PTHR16821">
    <property type="entry name" value="FRATAXIN"/>
    <property type="match status" value="1"/>
</dbReference>
<keyword evidence="4" id="KW-1185">Reference proteome</keyword>
<dbReference type="PROSITE" id="PS50810">
    <property type="entry name" value="FRATAXIN_2"/>
    <property type="match status" value="1"/>
</dbReference>
<evidence type="ECO:0000313" key="3">
    <source>
        <dbReference type="EMBL" id="WPY00449.1"/>
    </source>
</evidence>
<proteinExistence type="inferred from homology"/>